<dbReference type="InterPro" id="IPR019575">
    <property type="entry name" value="Nuop51_4Fe4S-bd"/>
</dbReference>
<dbReference type="InterPro" id="IPR001949">
    <property type="entry name" value="NADH-UbQ_OxRdtase_51kDa_CS"/>
</dbReference>
<dbReference type="SUPFAM" id="SSF140490">
    <property type="entry name" value="Nqo1C-terminal domain-like"/>
    <property type="match status" value="1"/>
</dbReference>
<feature type="domain" description="4Fe-4S ferredoxin-type" evidence="6">
    <location>
        <begin position="474"/>
        <end position="501"/>
    </location>
</feature>
<keyword evidence="2" id="KW-0004">4Fe-4S</keyword>
<dbReference type="PANTHER" id="PTHR43578">
    <property type="entry name" value="NADH-QUINONE OXIDOREDUCTASE SUBUNIT F"/>
    <property type="match status" value="1"/>
</dbReference>
<dbReference type="Pfam" id="PF13237">
    <property type="entry name" value="Fer4_10"/>
    <property type="match status" value="1"/>
</dbReference>
<evidence type="ECO:0000256" key="3">
    <source>
        <dbReference type="ARBA" id="ARBA00022723"/>
    </source>
</evidence>
<dbReference type="InterPro" id="IPR037207">
    <property type="entry name" value="Nuop51_4Fe4S-bd_sf"/>
</dbReference>
<dbReference type="Pfam" id="PF10531">
    <property type="entry name" value="SLBB"/>
    <property type="match status" value="1"/>
</dbReference>
<dbReference type="Gene3D" id="3.10.20.600">
    <property type="match status" value="1"/>
</dbReference>
<dbReference type="SUPFAM" id="SSF142019">
    <property type="entry name" value="Nqo1 FMN-binding domain-like"/>
    <property type="match status" value="1"/>
</dbReference>
<evidence type="ECO:0000256" key="4">
    <source>
        <dbReference type="ARBA" id="ARBA00023004"/>
    </source>
</evidence>
<dbReference type="Gene3D" id="3.30.70.20">
    <property type="match status" value="1"/>
</dbReference>
<dbReference type="InterPro" id="IPR019554">
    <property type="entry name" value="Soluble_ligand-bd"/>
</dbReference>
<dbReference type="FunFam" id="1.20.1440.230:FF:000001">
    <property type="entry name" value="Mitochondrial NADH dehydrogenase flavoprotein 1"/>
    <property type="match status" value="1"/>
</dbReference>
<dbReference type="InterPro" id="IPR011538">
    <property type="entry name" value="Nuo51_FMN-bd"/>
</dbReference>
<evidence type="ECO:0000256" key="2">
    <source>
        <dbReference type="ARBA" id="ARBA00022485"/>
    </source>
</evidence>
<dbReference type="GO" id="GO:0010181">
    <property type="term" value="F:FMN binding"/>
    <property type="evidence" value="ECO:0007669"/>
    <property type="project" value="InterPro"/>
</dbReference>
<dbReference type="FunFam" id="3.40.50.11540:FF:000001">
    <property type="entry name" value="NADH dehydrogenase [ubiquinone] flavoprotein 1, mitochondrial"/>
    <property type="match status" value="1"/>
</dbReference>
<dbReference type="Proteomes" id="UP000823604">
    <property type="component" value="Unassembled WGS sequence"/>
</dbReference>
<dbReference type="NCBIfam" id="NF010120">
    <property type="entry name" value="PRK13596.1"/>
    <property type="match status" value="1"/>
</dbReference>
<evidence type="ECO:0000259" key="6">
    <source>
        <dbReference type="PROSITE" id="PS51379"/>
    </source>
</evidence>
<dbReference type="InterPro" id="IPR017900">
    <property type="entry name" value="4Fe4S_Fe_S_CS"/>
</dbReference>
<dbReference type="GO" id="GO:0008137">
    <property type="term" value="F:NADH dehydrogenase (ubiquinone) activity"/>
    <property type="evidence" value="ECO:0007669"/>
    <property type="project" value="InterPro"/>
</dbReference>
<dbReference type="GO" id="GO:0046872">
    <property type="term" value="F:metal ion binding"/>
    <property type="evidence" value="ECO:0007669"/>
    <property type="project" value="UniProtKB-KW"/>
</dbReference>
<comment type="caution">
    <text evidence="7">The sequence shown here is derived from an EMBL/GenBank/DDBJ whole genome shotgun (WGS) entry which is preliminary data.</text>
</comment>
<evidence type="ECO:0000313" key="7">
    <source>
        <dbReference type="EMBL" id="MBO8472639.1"/>
    </source>
</evidence>
<proteinExistence type="inferred from homology"/>
<dbReference type="InterPro" id="IPR037225">
    <property type="entry name" value="Nuo51_FMN-bd_sf"/>
</dbReference>
<dbReference type="SMART" id="SM00928">
    <property type="entry name" value="NADH_4Fe-4S"/>
    <property type="match status" value="1"/>
</dbReference>
<name>A0A9D9NGD2_9BACT</name>
<accession>A0A9D9NGD2</accession>
<keyword evidence="3" id="KW-0479">Metal-binding</keyword>
<sequence length="501" mass="54429">KDGHTVSDSKHIDFYRKQVRIALRNCGFIDPENIDEYIARDGYRALAEALSGQRSRKDIIDEIKKSGLRGRGGGGFPTGLKWELTAKEKSDIKYVVCNADEGDPGAFMDRSIMEGDPNSIIEAMTICGYAIEASKGLVYIRAEYPLAIQRLRIAIAQAEEYGLLGKNILGSGFDFDIEIRYGAGAFVCGEETALIHSMEGKRGEPTLKPPFPAQSGYKGKPTNVNNVETLANVPIILQKGADWFAGIGTEKSKGTKVFALAGKINNVGLIEVPMGTTLREVIYDIGGGIKNGKKFKAVQTGGPSGGCLTEKHLDTPIDFDNLIAAGSMMGSGGMIVMDEDDCMVSVARFYLDFTVEESCGKCVPCRIGNKRMLEILNKITEGKGTMDDLKMLETLGRTIKDTALCGLGQTSPNPVLSTLENFYPEYVAHVKKKECPAKQCKALLTYAINPTKCMGCNLCAKHCPAEAIIGTTRKPHIIIPEKCIRCGMCLSRCKFDAIVVC</sequence>
<dbReference type="GO" id="GO:0051539">
    <property type="term" value="F:4 iron, 4 sulfur cluster binding"/>
    <property type="evidence" value="ECO:0007669"/>
    <property type="project" value="UniProtKB-KW"/>
</dbReference>
<dbReference type="PROSITE" id="PS51379">
    <property type="entry name" value="4FE4S_FER_2"/>
    <property type="match status" value="2"/>
</dbReference>
<feature type="domain" description="4Fe-4S ferredoxin-type" evidence="6">
    <location>
        <begin position="444"/>
        <end position="473"/>
    </location>
</feature>
<dbReference type="SUPFAM" id="SSF54862">
    <property type="entry name" value="4Fe-4S ferredoxins"/>
    <property type="match status" value="1"/>
</dbReference>
<organism evidence="7 8">
    <name type="scientific">Candidatus Merdivivens pullicola</name>
    <dbReference type="NCBI Taxonomy" id="2840872"/>
    <lineage>
        <taxon>Bacteria</taxon>
        <taxon>Pseudomonadati</taxon>
        <taxon>Bacteroidota</taxon>
        <taxon>Bacteroidia</taxon>
        <taxon>Bacteroidales</taxon>
        <taxon>Muribaculaceae</taxon>
        <taxon>Muribaculaceae incertae sedis</taxon>
        <taxon>Candidatus Merdivivens</taxon>
    </lineage>
</organism>
<gene>
    <name evidence="7" type="primary">nuoF</name>
    <name evidence="7" type="ORF">IAB81_03305</name>
</gene>
<dbReference type="Gene3D" id="6.10.250.1450">
    <property type="match status" value="1"/>
</dbReference>
<dbReference type="Pfam" id="PF10589">
    <property type="entry name" value="NADH_4Fe-4S"/>
    <property type="match status" value="1"/>
</dbReference>
<dbReference type="Pfam" id="PF01512">
    <property type="entry name" value="Complex1_51K"/>
    <property type="match status" value="1"/>
</dbReference>
<dbReference type="PROSITE" id="PS00645">
    <property type="entry name" value="COMPLEX1_51K_2"/>
    <property type="match status" value="1"/>
</dbReference>
<dbReference type="PROSITE" id="PS00198">
    <property type="entry name" value="4FE4S_FER_1"/>
    <property type="match status" value="1"/>
</dbReference>
<dbReference type="PANTHER" id="PTHR43578:SF3">
    <property type="entry name" value="NADH-QUINONE OXIDOREDUCTASE SUBUNIT F"/>
    <property type="match status" value="1"/>
</dbReference>
<dbReference type="FunFam" id="3.10.20.600:FF:000007">
    <property type="entry name" value="NAD-reducing hydrogenase subunit HoxF"/>
    <property type="match status" value="1"/>
</dbReference>
<keyword evidence="5" id="KW-0411">Iron-sulfur</keyword>
<comment type="similarity">
    <text evidence="1">Belongs to the complex I 51 kDa subunit family.</text>
</comment>
<dbReference type="InterPro" id="IPR017896">
    <property type="entry name" value="4Fe4S_Fe-S-bd"/>
</dbReference>
<dbReference type="EMBL" id="JADIMA010000034">
    <property type="protein sequence ID" value="MBO8472639.1"/>
    <property type="molecule type" value="Genomic_DNA"/>
</dbReference>
<dbReference type="Gene3D" id="3.40.50.11540">
    <property type="entry name" value="NADH-ubiquinone oxidoreductase 51kDa subunit"/>
    <property type="match status" value="1"/>
</dbReference>
<keyword evidence="4" id="KW-0408">Iron</keyword>
<evidence type="ECO:0000256" key="1">
    <source>
        <dbReference type="ARBA" id="ARBA00007523"/>
    </source>
</evidence>
<dbReference type="AlphaFoldDB" id="A0A9D9NGD2"/>
<evidence type="ECO:0000256" key="5">
    <source>
        <dbReference type="ARBA" id="ARBA00023014"/>
    </source>
</evidence>
<feature type="non-terminal residue" evidence="7">
    <location>
        <position position="1"/>
    </location>
</feature>
<dbReference type="Gene3D" id="1.20.1440.230">
    <property type="entry name" value="NADH-ubiquinone oxidoreductase 51kDa subunit, iron-sulphur binding domain"/>
    <property type="match status" value="1"/>
</dbReference>
<evidence type="ECO:0000313" key="8">
    <source>
        <dbReference type="Proteomes" id="UP000823604"/>
    </source>
</evidence>
<reference evidence="7" key="2">
    <citation type="journal article" date="2021" name="PeerJ">
        <title>Extensive microbial diversity within the chicken gut microbiome revealed by metagenomics and culture.</title>
        <authorList>
            <person name="Gilroy R."/>
            <person name="Ravi A."/>
            <person name="Getino M."/>
            <person name="Pursley I."/>
            <person name="Horton D.L."/>
            <person name="Alikhan N.F."/>
            <person name="Baker D."/>
            <person name="Gharbi K."/>
            <person name="Hall N."/>
            <person name="Watson M."/>
            <person name="Adriaenssens E.M."/>
            <person name="Foster-Nyarko E."/>
            <person name="Jarju S."/>
            <person name="Secka A."/>
            <person name="Antonio M."/>
            <person name="Oren A."/>
            <person name="Chaudhuri R.R."/>
            <person name="La Ragione R."/>
            <person name="Hildebrand F."/>
            <person name="Pallen M.J."/>
        </authorList>
    </citation>
    <scope>NUCLEOTIDE SEQUENCE</scope>
    <source>
        <strain evidence="7">B1-8020</strain>
    </source>
</reference>
<dbReference type="SUPFAM" id="SSF142984">
    <property type="entry name" value="Nqo1 middle domain-like"/>
    <property type="match status" value="1"/>
</dbReference>
<reference evidence="7" key="1">
    <citation type="submission" date="2020-10" db="EMBL/GenBank/DDBJ databases">
        <authorList>
            <person name="Gilroy R."/>
        </authorList>
    </citation>
    <scope>NUCLEOTIDE SEQUENCE</scope>
    <source>
        <strain evidence="7">B1-8020</strain>
    </source>
</reference>
<protein>
    <submittedName>
        <fullName evidence="7">NADH-quinone oxidoreductase subunit NuoF</fullName>
    </submittedName>
</protein>